<gene>
    <name evidence="1" type="ORF">SPELUC_LOCUS7116</name>
</gene>
<evidence type="ECO:0000313" key="1">
    <source>
        <dbReference type="EMBL" id="CAG8600985.1"/>
    </source>
</evidence>
<keyword evidence="2" id="KW-1185">Reference proteome</keyword>
<dbReference type="Proteomes" id="UP000789366">
    <property type="component" value="Unassembled WGS sequence"/>
</dbReference>
<name>A0ACA9MN26_9GLOM</name>
<feature type="non-terminal residue" evidence="1">
    <location>
        <position position="1"/>
    </location>
</feature>
<accession>A0ACA9MN26</accession>
<evidence type="ECO:0000313" key="2">
    <source>
        <dbReference type="Proteomes" id="UP000789366"/>
    </source>
</evidence>
<protein>
    <submittedName>
        <fullName evidence="1">15491_t:CDS:1</fullName>
    </submittedName>
</protein>
<comment type="caution">
    <text evidence="1">The sequence shown here is derived from an EMBL/GenBank/DDBJ whole genome shotgun (WGS) entry which is preliminary data.</text>
</comment>
<reference evidence="1" key="1">
    <citation type="submission" date="2021-06" db="EMBL/GenBank/DDBJ databases">
        <authorList>
            <person name="Kallberg Y."/>
            <person name="Tangrot J."/>
            <person name="Rosling A."/>
        </authorList>
    </citation>
    <scope>NUCLEOTIDE SEQUENCE</scope>
    <source>
        <strain evidence="1">28 12/20/2015</strain>
    </source>
</reference>
<dbReference type="EMBL" id="CAJVPW010009096">
    <property type="protein sequence ID" value="CAG8600985.1"/>
    <property type="molecule type" value="Genomic_DNA"/>
</dbReference>
<sequence length="152" mass="17698">AYAVDCRPTDHESWTIMPEVIKNEVSPVYNSNKKKGSAVFYGDKLTLLNNGTGQKLHSHDWTQSPITSQQEVTCQTWNNMEDNWSVEHDVYNITSEEEVPWNECHNIVLMHDPYKLGLNSHHYMLNDKYQEVTCFGNKVNTSKWRAEILYNC</sequence>
<proteinExistence type="predicted"/>
<organism evidence="1 2">
    <name type="scientific">Cetraspora pellucida</name>
    <dbReference type="NCBI Taxonomy" id="1433469"/>
    <lineage>
        <taxon>Eukaryota</taxon>
        <taxon>Fungi</taxon>
        <taxon>Fungi incertae sedis</taxon>
        <taxon>Mucoromycota</taxon>
        <taxon>Glomeromycotina</taxon>
        <taxon>Glomeromycetes</taxon>
        <taxon>Diversisporales</taxon>
        <taxon>Gigasporaceae</taxon>
        <taxon>Cetraspora</taxon>
    </lineage>
</organism>